<dbReference type="EMBL" id="JXSL01000030">
    <property type="protein sequence ID" value="KIL97750.1"/>
    <property type="molecule type" value="Genomic_DNA"/>
</dbReference>
<accession>A0A0C2YSQ2</accession>
<feature type="domain" description="NAD-dependent epimerase/dehydratase" evidence="1">
    <location>
        <begin position="4"/>
        <end position="224"/>
    </location>
</feature>
<sequence>MHLFVTGAASFIGKELIRLLDQRGITVTGIDMVPVDRPDCHVADIRDTDVARLIPEGCDAIIHLAALSRDPDCRDKAHACFDANVMGTLNLAEAGDLRGAKQFIFASSEWVYDSFPPGQEKTEDDVIDLARLSSEYALSKLVAENALRQRVSHGHAPTTCLRFGIIYGPRPGNWSAVEALLNTVAKGETVKIGARATARRFIHVSDIAEAILASVGLPGYEIINIQGASLISLGEVVDCSARLLGRSVTVEETNPAEPSIRSVSGEKAARLLGWRPRITLDQGLSGIIDFLGIPRK</sequence>
<proteinExistence type="predicted"/>
<comment type="caution">
    <text evidence="2">The sequence shown here is derived from an EMBL/GenBank/DDBJ whole genome shotgun (WGS) entry which is preliminary data.</text>
</comment>
<dbReference type="PANTHER" id="PTHR43245">
    <property type="entry name" value="BIFUNCTIONAL POLYMYXIN RESISTANCE PROTEIN ARNA"/>
    <property type="match status" value="1"/>
</dbReference>
<dbReference type="InterPro" id="IPR036291">
    <property type="entry name" value="NAD(P)-bd_dom_sf"/>
</dbReference>
<dbReference type="CDD" id="cd08946">
    <property type="entry name" value="SDR_e"/>
    <property type="match status" value="1"/>
</dbReference>
<dbReference type="Proteomes" id="UP000031971">
    <property type="component" value="Unassembled WGS sequence"/>
</dbReference>
<gene>
    <name evidence="2" type="ORF">CCC_00811</name>
</gene>
<keyword evidence="3" id="KW-1185">Reference proteome</keyword>
<evidence type="ECO:0000313" key="3">
    <source>
        <dbReference type="Proteomes" id="UP000031971"/>
    </source>
</evidence>
<dbReference type="InterPro" id="IPR001509">
    <property type="entry name" value="Epimerase_deHydtase"/>
</dbReference>
<dbReference type="AlphaFoldDB" id="A0A0C2YSQ2"/>
<dbReference type="RefSeq" id="WP_009871264.1">
    <property type="nucleotide sequence ID" value="NZ_JXSL01000030.1"/>
</dbReference>
<dbReference type="SUPFAM" id="SSF51735">
    <property type="entry name" value="NAD(P)-binding Rossmann-fold domains"/>
    <property type="match status" value="1"/>
</dbReference>
<dbReference type="Gene3D" id="3.40.50.720">
    <property type="entry name" value="NAD(P)-binding Rossmann-like Domain"/>
    <property type="match status" value="1"/>
</dbReference>
<organism evidence="2 3">
    <name type="scientific">Paramagnetospirillum magnetotacticum MS-1</name>
    <dbReference type="NCBI Taxonomy" id="272627"/>
    <lineage>
        <taxon>Bacteria</taxon>
        <taxon>Pseudomonadati</taxon>
        <taxon>Pseudomonadota</taxon>
        <taxon>Alphaproteobacteria</taxon>
        <taxon>Rhodospirillales</taxon>
        <taxon>Magnetospirillaceae</taxon>
        <taxon>Paramagnetospirillum</taxon>
    </lineage>
</organism>
<name>A0A0C2YSQ2_PARME</name>
<protein>
    <submittedName>
        <fullName evidence="2">UDP-glucose 4-epimerase</fullName>
    </submittedName>
</protein>
<evidence type="ECO:0000259" key="1">
    <source>
        <dbReference type="Pfam" id="PF01370"/>
    </source>
</evidence>
<reference evidence="2 3" key="1">
    <citation type="submission" date="2015-01" db="EMBL/GenBank/DDBJ databases">
        <title>Genome Sequence of Magnetospirillum magnetotacticum Strain MS-1.</title>
        <authorList>
            <person name="Marinov G.K."/>
            <person name="Smalley M.D."/>
            <person name="DeSalvo G."/>
        </authorList>
    </citation>
    <scope>NUCLEOTIDE SEQUENCE [LARGE SCALE GENOMIC DNA]</scope>
    <source>
        <strain evidence="2 3">MS-1</strain>
    </source>
</reference>
<dbReference type="Pfam" id="PF01370">
    <property type="entry name" value="Epimerase"/>
    <property type="match status" value="1"/>
</dbReference>
<evidence type="ECO:0000313" key="2">
    <source>
        <dbReference type="EMBL" id="KIL97750.1"/>
    </source>
</evidence>
<dbReference type="InterPro" id="IPR050177">
    <property type="entry name" value="Lipid_A_modif_metabolic_enz"/>
</dbReference>
<dbReference type="OrthoDB" id="9798669at2"/>
<dbReference type="STRING" id="272627.CCC_00811"/>